<reference evidence="7 8" key="1">
    <citation type="submission" date="2018-12" db="EMBL/GenBank/DDBJ databases">
        <authorList>
            <consortium name="Pathogen Informatics"/>
        </authorList>
    </citation>
    <scope>NUCLEOTIDE SEQUENCE [LARGE SCALE GENOMIC DNA]</scope>
    <source>
        <strain evidence="7 8">NCTC10297</strain>
    </source>
</reference>
<dbReference type="KEGG" id="mcun:NCTC10297_00849"/>
<dbReference type="EMBL" id="LR134343">
    <property type="protein sequence ID" value="VEG12899.1"/>
    <property type="molecule type" value="Genomic_DNA"/>
</dbReference>
<keyword evidence="1" id="KW-0547">Nucleotide-binding</keyword>
<name>A0A3S4RKM9_9GAMM</name>
<dbReference type="GO" id="GO:0005524">
    <property type="term" value="F:ATP binding"/>
    <property type="evidence" value="ECO:0007669"/>
    <property type="project" value="UniProtKB-KW"/>
</dbReference>
<evidence type="ECO:0000313" key="8">
    <source>
        <dbReference type="Proteomes" id="UP000274100"/>
    </source>
</evidence>
<dbReference type="RefSeq" id="WP_126330294.1">
    <property type="nucleotide sequence ID" value="NZ_LR134343.1"/>
</dbReference>
<dbReference type="GO" id="GO:0004386">
    <property type="term" value="F:helicase activity"/>
    <property type="evidence" value="ECO:0007669"/>
    <property type="project" value="UniProtKB-KW"/>
</dbReference>
<dbReference type="InterPro" id="IPR027417">
    <property type="entry name" value="P-loop_NTPase"/>
</dbReference>
<accession>A0A3S4RKM9</accession>
<feature type="domain" description="NERD" evidence="6">
    <location>
        <begin position="20"/>
        <end position="112"/>
    </location>
</feature>
<evidence type="ECO:0000256" key="3">
    <source>
        <dbReference type="ARBA" id="ARBA00022806"/>
    </source>
</evidence>
<dbReference type="InterPro" id="IPR011528">
    <property type="entry name" value="NERD"/>
</dbReference>
<organism evidence="7 8">
    <name type="scientific">Moraxella cuniculi</name>
    <dbReference type="NCBI Taxonomy" id="34061"/>
    <lineage>
        <taxon>Bacteria</taxon>
        <taxon>Pseudomonadati</taxon>
        <taxon>Pseudomonadota</taxon>
        <taxon>Gammaproteobacteria</taxon>
        <taxon>Moraxellales</taxon>
        <taxon>Moraxellaceae</taxon>
        <taxon>Moraxella</taxon>
    </lineage>
</organism>
<sequence>MAIVYPSIENIKNWTVQPTTGEWFLLNYLKYNLDNSYEIFFNPFLDGDRPDFVILKKSVGVFVIEVKDWEINHQNYKIDLFNKWFFNSNVGYKPIKSPFSQAFNYKKNFYDIHIPLLGIKNVINPNFFNVIDVFVYLHCTNKEVFDSFYEENNRIFNRYVSDNQKGISVNFPMDKIEYFRKKQQRDKNLAIFQKNIDRMVERIKGRKKHPLFTDDIYDEFKRRLSPSLFILEQGKIIHLDKKQEKLAQSNAGLQKIKGVAGCGKTEVLVNRAVNAIQRTNTDNILILTYNNSLKPYLRYRLYSVLRRVNKEKFDEIDRDIFEITNYHRFYIAQANNLNIGIQVMNADGSINENQFKQNIFLNNEERYDVILVDEIQDYEADWIKIVRDSFYQKMVK</sequence>
<dbReference type="Pfam" id="PF08378">
    <property type="entry name" value="NERD"/>
    <property type="match status" value="1"/>
</dbReference>
<gene>
    <name evidence="7" type="ORF">NCTC10297_00849</name>
</gene>
<protein>
    <submittedName>
        <fullName evidence="7">Superfamily I DNA and RNA helicases</fullName>
    </submittedName>
</protein>
<keyword evidence="4" id="KW-0067">ATP-binding</keyword>
<dbReference type="Proteomes" id="UP000274100">
    <property type="component" value="Chromosome"/>
</dbReference>
<dbReference type="OrthoDB" id="7066673at2"/>
<evidence type="ECO:0000256" key="2">
    <source>
        <dbReference type="ARBA" id="ARBA00022801"/>
    </source>
</evidence>
<dbReference type="Gene3D" id="3.40.50.300">
    <property type="entry name" value="P-loop containing nucleotide triphosphate hydrolases"/>
    <property type="match status" value="1"/>
</dbReference>
<evidence type="ECO:0000256" key="1">
    <source>
        <dbReference type="ARBA" id="ARBA00022741"/>
    </source>
</evidence>
<dbReference type="InterPro" id="IPR014016">
    <property type="entry name" value="UvrD-like_ATP-bd"/>
</dbReference>
<evidence type="ECO:0000313" key="7">
    <source>
        <dbReference type="EMBL" id="VEG12899.1"/>
    </source>
</evidence>
<keyword evidence="3 7" id="KW-0347">Helicase</keyword>
<evidence type="ECO:0000259" key="5">
    <source>
        <dbReference type="Pfam" id="PF00580"/>
    </source>
</evidence>
<feature type="domain" description="UvrD-like helicase ATP-binding" evidence="5">
    <location>
        <begin position="240"/>
        <end position="311"/>
    </location>
</feature>
<dbReference type="Pfam" id="PF00580">
    <property type="entry name" value="UvrD-helicase"/>
    <property type="match status" value="1"/>
</dbReference>
<keyword evidence="2" id="KW-0378">Hydrolase</keyword>
<dbReference type="SUPFAM" id="SSF52540">
    <property type="entry name" value="P-loop containing nucleoside triphosphate hydrolases"/>
    <property type="match status" value="1"/>
</dbReference>
<dbReference type="AlphaFoldDB" id="A0A3S4RKM9"/>
<evidence type="ECO:0000256" key="4">
    <source>
        <dbReference type="ARBA" id="ARBA00022840"/>
    </source>
</evidence>
<dbReference type="GO" id="GO:0016787">
    <property type="term" value="F:hydrolase activity"/>
    <property type="evidence" value="ECO:0007669"/>
    <property type="project" value="UniProtKB-KW"/>
</dbReference>
<proteinExistence type="predicted"/>
<evidence type="ECO:0000259" key="6">
    <source>
        <dbReference type="Pfam" id="PF08378"/>
    </source>
</evidence>